<dbReference type="EMBL" id="AMGV01000001">
    <property type="protein sequence ID" value="KEF63017.1"/>
    <property type="molecule type" value="Genomic_DNA"/>
</dbReference>
<keyword evidence="3 9" id="KW-0813">Transport</keyword>
<protein>
    <recommendedName>
        <fullName evidence="9">Mitochondrial pyruvate carrier</fullName>
    </recommendedName>
</protein>
<dbReference type="Pfam" id="PF03650">
    <property type="entry name" value="MPC"/>
    <property type="match status" value="1"/>
</dbReference>
<evidence type="ECO:0000313" key="11">
    <source>
        <dbReference type="Proteomes" id="UP000027920"/>
    </source>
</evidence>
<comment type="similarity">
    <text evidence="2 9">Belongs to the mitochondrial pyruvate carrier (MPC) (TC 2.A.105) family.</text>
</comment>
<keyword evidence="11" id="KW-1185">Reference proteome</keyword>
<keyword evidence="7 9" id="KW-0496">Mitochondrion</keyword>
<dbReference type="GO" id="GO:0050833">
    <property type="term" value="F:pyruvate transmembrane transporter activity"/>
    <property type="evidence" value="ECO:0007669"/>
    <property type="project" value="EnsemblFungi"/>
</dbReference>
<dbReference type="PANTHER" id="PTHR14154">
    <property type="entry name" value="UPF0041 BRAIN PROTEIN 44-RELATED"/>
    <property type="match status" value="1"/>
</dbReference>
<keyword evidence="5 9" id="KW-0999">Mitochondrion inner membrane</keyword>
<accession>A0A072PTD1</accession>
<dbReference type="AlphaFoldDB" id="A0A072PTD1"/>
<dbReference type="OrthoDB" id="1697690at2759"/>
<evidence type="ECO:0000256" key="5">
    <source>
        <dbReference type="ARBA" id="ARBA00022792"/>
    </source>
</evidence>
<evidence type="ECO:0000256" key="1">
    <source>
        <dbReference type="ARBA" id="ARBA00004448"/>
    </source>
</evidence>
<dbReference type="RefSeq" id="XP_013265607.1">
    <property type="nucleotide sequence ID" value="XM_013410153.1"/>
</dbReference>
<dbReference type="GO" id="GO:7770001">
    <property type="term" value="C:mitochondrial pyruvate carrier complex"/>
    <property type="evidence" value="ECO:0007669"/>
    <property type="project" value="EnsemblFungi"/>
</dbReference>
<organism evidence="10 11">
    <name type="scientific">Exophiala aquamarina CBS 119918</name>
    <dbReference type="NCBI Taxonomy" id="1182545"/>
    <lineage>
        <taxon>Eukaryota</taxon>
        <taxon>Fungi</taxon>
        <taxon>Dikarya</taxon>
        <taxon>Ascomycota</taxon>
        <taxon>Pezizomycotina</taxon>
        <taxon>Eurotiomycetes</taxon>
        <taxon>Chaetothyriomycetidae</taxon>
        <taxon>Chaetothyriales</taxon>
        <taxon>Herpotrichiellaceae</taxon>
        <taxon>Exophiala</taxon>
    </lineage>
</organism>
<evidence type="ECO:0000256" key="4">
    <source>
        <dbReference type="ARBA" id="ARBA00022692"/>
    </source>
</evidence>
<comment type="caution">
    <text evidence="10">The sequence shown here is derived from an EMBL/GenBank/DDBJ whole genome shotgun (WGS) entry which is preliminary data.</text>
</comment>
<keyword evidence="8" id="KW-0472">Membrane</keyword>
<evidence type="ECO:0000256" key="3">
    <source>
        <dbReference type="ARBA" id="ARBA00022448"/>
    </source>
</evidence>
<dbReference type="InterPro" id="IPR005336">
    <property type="entry name" value="MPC"/>
</dbReference>
<proteinExistence type="inferred from homology"/>
<evidence type="ECO:0000256" key="8">
    <source>
        <dbReference type="ARBA" id="ARBA00023136"/>
    </source>
</evidence>
<reference evidence="10 11" key="1">
    <citation type="submission" date="2013-03" db="EMBL/GenBank/DDBJ databases">
        <title>The Genome Sequence of Exophiala aquamarina CBS 119918.</title>
        <authorList>
            <consortium name="The Broad Institute Genomics Platform"/>
            <person name="Cuomo C."/>
            <person name="de Hoog S."/>
            <person name="Gorbushina A."/>
            <person name="Walker B."/>
            <person name="Young S.K."/>
            <person name="Zeng Q."/>
            <person name="Gargeya S."/>
            <person name="Fitzgerald M."/>
            <person name="Haas B."/>
            <person name="Abouelleil A."/>
            <person name="Allen A.W."/>
            <person name="Alvarado L."/>
            <person name="Arachchi H.M."/>
            <person name="Berlin A.M."/>
            <person name="Chapman S.B."/>
            <person name="Gainer-Dewar J."/>
            <person name="Goldberg J."/>
            <person name="Griggs A."/>
            <person name="Gujja S."/>
            <person name="Hansen M."/>
            <person name="Howarth C."/>
            <person name="Imamovic A."/>
            <person name="Ireland A."/>
            <person name="Larimer J."/>
            <person name="McCowan C."/>
            <person name="Murphy C."/>
            <person name="Pearson M."/>
            <person name="Poon T.W."/>
            <person name="Priest M."/>
            <person name="Roberts A."/>
            <person name="Saif S."/>
            <person name="Shea T."/>
            <person name="Sisk P."/>
            <person name="Sykes S."/>
            <person name="Wortman J."/>
            <person name="Nusbaum C."/>
            <person name="Birren B."/>
        </authorList>
    </citation>
    <scope>NUCLEOTIDE SEQUENCE [LARGE SCALE GENOMIC DNA]</scope>
    <source>
        <strain evidence="10 11">CBS 119918</strain>
    </source>
</reference>
<name>A0A072PTD1_9EURO</name>
<comment type="subcellular location">
    <subcellularLocation>
        <location evidence="1 9">Mitochondrion inner membrane</location>
        <topology evidence="1 9">Multi-pass membrane protein</topology>
    </subcellularLocation>
</comment>
<evidence type="ECO:0000313" key="10">
    <source>
        <dbReference type="EMBL" id="KEF63017.1"/>
    </source>
</evidence>
<keyword evidence="4" id="KW-0812">Transmembrane</keyword>
<comment type="function">
    <text evidence="9">Mediates the uptake of pyruvate into mitochondria.</text>
</comment>
<evidence type="ECO:0000256" key="7">
    <source>
        <dbReference type="ARBA" id="ARBA00023128"/>
    </source>
</evidence>
<keyword evidence="10" id="KW-0687">Ribonucleoprotein</keyword>
<dbReference type="GO" id="GO:0005777">
    <property type="term" value="C:peroxisome"/>
    <property type="evidence" value="ECO:0007669"/>
    <property type="project" value="EnsemblFungi"/>
</dbReference>
<dbReference type="GO" id="GO:0006850">
    <property type="term" value="P:pyruvate import into mitochondria"/>
    <property type="evidence" value="ECO:0007669"/>
    <property type="project" value="EnsemblFungi"/>
</dbReference>
<dbReference type="VEuPathDB" id="FungiDB:A1O9_00992"/>
<evidence type="ECO:0000256" key="6">
    <source>
        <dbReference type="ARBA" id="ARBA00022989"/>
    </source>
</evidence>
<sequence length="146" mass="16130">MAAAIKALNAKIRSNPVSDYFCSTHFWGPASNFGIPIAAVLDTQKDPEIISGKFTAALTVYSATFMRYAMAVQPKNYLLFACHFVNFNAQLTQGYRWYDYWYQGGADKWAAIRAEKEKLEQSAGSIAEQAKDKAAQAVDAAKKTVS</sequence>
<dbReference type="HOGENOM" id="CLU_099502_3_0_1"/>
<dbReference type="GeneID" id="25275941"/>
<dbReference type="STRING" id="1182545.A0A072PTD1"/>
<evidence type="ECO:0000256" key="9">
    <source>
        <dbReference type="RuleBase" id="RU363100"/>
    </source>
</evidence>
<evidence type="ECO:0000256" key="2">
    <source>
        <dbReference type="ARBA" id="ARBA00006416"/>
    </source>
</evidence>
<keyword evidence="6" id="KW-1133">Transmembrane helix</keyword>
<gene>
    <name evidence="10" type="ORF">A1O9_00992</name>
</gene>
<dbReference type="Proteomes" id="UP000027920">
    <property type="component" value="Unassembled WGS sequence"/>
</dbReference>
<dbReference type="GO" id="GO:1990904">
    <property type="term" value="C:ribonucleoprotein complex"/>
    <property type="evidence" value="ECO:0007669"/>
    <property type="project" value="UniProtKB-KW"/>
</dbReference>